<dbReference type="PANTHER" id="PTHR43489">
    <property type="entry name" value="ISOMERASE"/>
    <property type="match status" value="1"/>
</dbReference>
<protein>
    <submittedName>
        <fullName evidence="5">Hydroxypyruvate isomerase family protein</fullName>
    </submittedName>
</protein>
<keyword evidence="1 2" id="KW-0413">Isomerase</keyword>
<evidence type="ECO:0000256" key="1">
    <source>
        <dbReference type="ARBA" id="ARBA00023235"/>
    </source>
</evidence>
<feature type="active site" description="Proton donor/acceptor" evidence="3">
    <location>
        <position position="243"/>
    </location>
</feature>
<dbReference type="Gene3D" id="3.20.20.150">
    <property type="entry name" value="Divalent-metal-dependent TIM barrel enzymes"/>
    <property type="match status" value="1"/>
</dbReference>
<sequence>MIRLAANLSMMFQEHDFLDRFAAAAEAGFRGVEYLFPYAHDAEEIRQRLEAHGLTQVLFNLPPGDWGAGERGLASLPGRETEFREGLERALEYAAVLDCPRLHAMAGVLPDGADQGIRQAHLQTYLGNLRHAARACEQAGRTLLIEPINGRDMPGYFLQTQEMARHIVDEIASSHLKVQFDVYHCQIVQGDLIRHLETQFSRIGHVQIAGVPERHEPDRGEVHYPAVLERLEALGYGGWVGCEYRPAGETLAGLGWGRAYGLESATPVAGSSAAGNFL</sequence>
<evidence type="ECO:0000256" key="2">
    <source>
        <dbReference type="PIRNR" id="PIRNR006241"/>
    </source>
</evidence>
<evidence type="ECO:0000256" key="3">
    <source>
        <dbReference type="PIRSR" id="PIRSR006241-50"/>
    </source>
</evidence>
<dbReference type="GO" id="GO:0008903">
    <property type="term" value="F:hydroxypyruvate isomerase activity"/>
    <property type="evidence" value="ECO:0007669"/>
    <property type="project" value="TreeGrafter"/>
</dbReference>
<dbReference type="GO" id="GO:0046487">
    <property type="term" value="P:glyoxylate metabolic process"/>
    <property type="evidence" value="ECO:0007669"/>
    <property type="project" value="TreeGrafter"/>
</dbReference>
<evidence type="ECO:0000313" key="5">
    <source>
        <dbReference type="EMBL" id="QEM83133.1"/>
    </source>
</evidence>
<dbReference type="InterPro" id="IPR026040">
    <property type="entry name" value="HyI-like"/>
</dbReference>
<keyword evidence="6" id="KW-1185">Reference proteome</keyword>
<dbReference type="InterPro" id="IPR036237">
    <property type="entry name" value="Xyl_isomerase-like_sf"/>
</dbReference>
<evidence type="ECO:0000313" key="6">
    <source>
        <dbReference type="Proteomes" id="UP000324285"/>
    </source>
</evidence>
<dbReference type="InterPro" id="IPR013022">
    <property type="entry name" value="Xyl_isomerase-like_TIM-brl"/>
</dbReference>
<dbReference type="PIRSF" id="PIRSF006241">
    <property type="entry name" value="HyI"/>
    <property type="match status" value="1"/>
</dbReference>
<dbReference type="FunFam" id="3.20.20.150:FF:000007">
    <property type="entry name" value="Hydroxypyruvate isomerase"/>
    <property type="match status" value="1"/>
</dbReference>
<dbReference type="SUPFAM" id="SSF51658">
    <property type="entry name" value="Xylose isomerase-like"/>
    <property type="match status" value="1"/>
</dbReference>
<organism evidence="5 6">
    <name type="scientific">Halomonas binhaiensis</name>
    <dbReference type="NCBI Taxonomy" id="2562282"/>
    <lineage>
        <taxon>Bacteria</taxon>
        <taxon>Pseudomonadati</taxon>
        <taxon>Pseudomonadota</taxon>
        <taxon>Gammaproteobacteria</taxon>
        <taxon>Oceanospirillales</taxon>
        <taxon>Halomonadaceae</taxon>
        <taxon>Halomonas</taxon>
    </lineage>
</organism>
<comment type="similarity">
    <text evidence="2">Belongs to the hyi family.</text>
</comment>
<accession>A0A5C1NKL8</accession>
<dbReference type="Proteomes" id="UP000324285">
    <property type="component" value="Chromosome"/>
</dbReference>
<feature type="active site" description="Proton donor/acceptor" evidence="3">
    <location>
        <position position="146"/>
    </location>
</feature>
<evidence type="ECO:0000259" key="4">
    <source>
        <dbReference type="Pfam" id="PF01261"/>
    </source>
</evidence>
<feature type="domain" description="Xylose isomerase-like TIM barrel" evidence="4">
    <location>
        <begin position="21"/>
        <end position="258"/>
    </location>
</feature>
<dbReference type="NCBIfam" id="NF043033">
    <property type="entry name" value="OxoTetrIsom"/>
    <property type="match status" value="1"/>
</dbReference>
<dbReference type="PANTHER" id="PTHR43489:SF13">
    <property type="entry name" value="HYDROXYPYRUVATE ISOMERASE"/>
    <property type="match status" value="1"/>
</dbReference>
<reference evidence="5" key="1">
    <citation type="submission" date="2021-02" db="EMBL/GenBank/DDBJ databases">
        <title>Strain Y2R2, a novel species of the genus Halomonas.</title>
        <authorList>
            <person name="Huang H."/>
        </authorList>
    </citation>
    <scope>NUCLEOTIDE SEQUENCE</scope>
    <source>
        <strain evidence="5">Y2R2</strain>
    </source>
</reference>
<gene>
    <name evidence="5" type="ORF">E4T21_17485</name>
</gene>
<dbReference type="InterPro" id="IPR050417">
    <property type="entry name" value="Sugar_Epim/Isomerase"/>
</dbReference>
<dbReference type="RefSeq" id="WP_149286255.1">
    <property type="nucleotide sequence ID" value="NZ_CP038437.2"/>
</dbReference>
<dbReference type="OrthoDB" id="9786584at2"/>
<dbReference type="AlphaFoldDB" id="A0A5C1NKL8"/>
<dbReference type="EMBL" id="CP038437">
    <property type="protein sequence ID" value="QEM83133.1"/>
    <property type="molecule type" value="Genomic_DNA"/>
</dbReference>
<proteinExistence type="inferred from homology"/>
<dbReference type="InterPro" id="IPR053398">
    <property type="entry name" value="HPT_OtnI_isomerases"/>
</dbReference>
<dbReference type="KEGG" id="hbh:E4T21_17485"/>
<name>A0A5C1NKL8_9GAMM</name>
<dbReference type="Pfam" id="PF01261">
    <property type="entry name" value="AP_endonuc_2"/>
    <property type="match status" value="1"/>
</dbReference>